<proteinExistence type="predicted"/>
<dbReference type="AlphaFoldDB" id="A0A4V4HF57"/>
<sequence length="635" mass="72509">MNGIGFPDPSPCPNLSLELGGKRDLHTNGESKARCIEWWSLKVFGVLGREFFGAWGMNEVALGKSPIRRRYKTIWRQASREVEMNAREVQEVREGRVATGCTVKHERTPNDDYRLSTISNENLRAKSSGNRPFKNYSDHPTMGVAQTHTHRMDSLPDELIQRILDSFVQSPSSDDPHTLELNQTIAIQNPHYDVHNSTIYKVNVAQPSQRGLIKDNDKNSLSHSLYSISLSEDEEINRFRFLLERIAPMTHLIRKVRIFPYDRCAQAITKKYHYFVEDLLSTCSKLQCLYLRLATKETKWSSLFPIINTVNSYPSPDFRLVFPSTFGSPEDFSSPQSSSASDDVPVPSTSLSRVVCWRHDPGRTMHGNYVDTLITKLGLHVVEVNTPAPGWHKKTYPGLTSMTSCPSSDLMTPQEFTDFMSRHPLLRRVSLKDFPLDKMPWGMTIQEELKPHTCTFSSRRSKFFAFRHDWNDTWERQLIQTKLSLKADPVHGFADLIVKLTKALPHVAMLELNFDAEDVRNCDIKSIPALFMNKFQHLQYLALPEAVLRCLVREWRLENGRSSGSSLTDDARDFDLTEIETYCRDFVAKLCGSLKALRTVVLYAGKRDSSATAEYMEFRKQGASFFVTHGSDYAS</sequence>
<keyword evidence="2" id="KW-1185">Reference proteome</keyword>
<reference evidence="1 2" key="1">
    <citation type="journal article" date="2019" name="Nat. Ecol. Evol.">
        <title>Megaphylogeny resolves global patterns of mushroom evolution.</title>
        <authorList>
            <person name="Varga T."/>
            <person name="Krizsan K."/>
            <person name="Foldi C."/>
            <person name="Dima B."/>
            <person name="Sanchez-Garcia M."/>
            <person name="Sanchez-Ramirez S."/>
            <person name="Szollosi G.J."/>
            <person name="Szarkandi J.G."/>
            <person name="Papp V."/>
            <person name="Albert L."/>
            <person name="Andreopoulos W."/>
            <person name="Angelini C."/>
            <person name="Antonin V."/>
            <person name="Barry K.W."/>
            <person name="Bougher N.L."/>
            <person name="Buchanan P."/>
            <person name="Buyck B."/>
            <person name="Bense V."/>
            <person name="Catcheside P."/>
            <person name="Chovatia M."/>
            <person name="Cooper J."/>
            <person name="Damon W."/>
            <person name="Desjardin D."/>
            <person name="Finy P."/>
            <person name="Geml J."/>
            <person name="Haridas S."/>
            <person name="Hughes K."/>
            <person name="Justo A."/>
            <person name="Karasinski D."/>
            <person name="Kautmanova I."/>
            <person name="Kiss B."/>
            <person name="Kocsube S."/>
            <person name="Kotiranta H."/>
            <person name="LaButti K.M."/>
            <person name="Lechner B.E."/>
            <person name="Liimatainen K."/>
            <person name="Lipzen A."/>
            <person name="Lukacs Z."/>
            <person name="Mihaltcheva S."/>
            <person name="Morgado L.N."/>
            <person name="Niskanen T."/>
            <person name="Noordeloos M.E."/>
            <person name="Ohm R.A."/>
            <person name="Ortiz-Santana B."/>
            <person name="Ovrebo C."/>
            <person name="Racz N."/>
            <person name="Riley R."/>
            <person name="Savchenko A."/>
            <person name="Shiryaev A."/>
            <person name="Soop K."/>
            <person name="Spirin V."/>
            <person name="Szebenyi C."/>
            <person name="Tomsovsky M."/>
            <person name="Tulloss R.E."/>
            <person name="Uehling J."/>
            <person name="Grigoriev I.V."/>
            <person name="Vagvolgyi C."/>
            <person name="Papp T."/>
            <person name="Martin F.M."/>
            <person name="Miettinen O."/>
            <person name="Hibbett D.S."/>
            <person name="Nagy L.G."/>
        </authorList>
    </citation>
    <scope>NUCLEOTIDE SEQUENCE [LARGE SCALE GENOMIC DNA]</scope>
    <source>
        <strain evidence="1 2">CBS 962.96</strain>
    </source>
</reference>
<protein>
    <submittedName>
        <fullName evidence="1">Uncharacterized protein</fullName>
    </submittedName>
</protein>
<accession>A0A4V4HF57</accession>
<evidence type="ECO:0000313" key="1">
    <source>
        <dbReference type="EMBL" id="THU93635.1"/>
    </source>
</evidence>
<gene>
    <name evidence="1" type="ORF">K435DRAFT_840164</name>
</gene>
<evidence type="ECO:0000313" key="2">
    <source>
        <dbReference type="Proteomes" id="UP000297245"/>
    </source>
</evidence>
<organism evidence="1 2">
    <name type="scientific">Dendrothele bispora (strain CBS 962.96)</name>
    <dbReference type="NCBI Taxonomy" id="1314807"/>
    <lineage>
        <taxon>Eukaryota</taxon>
        <taxon>Fungi</taxon>
        <taxon>Dikarya</taxon>
        <taxon>Basidiomycota</taxon>
        <taxon>Agaricomycotina</taxon>
        <taxon>Agaricomycetes</taxon>
        <taxon>Agaricomycetidae</taxon>
        <taxon>Agaricales</taxon>
        <taxon>Agaricales incertae sedis</taxon>
        <taxon>Dendrothele</taxon>
    </lineage>
</organism>
<dbReference type="Proteomes" id="UP000297245">
    <property type="component" value="Unassembled WGS sequence"/>
</dbReference>
<dbReference type="EMBL" id="ML179244">
    <property type="protein sequence ID" value="THU93635.1"/>
    <property type="molecule type" value="Genomic_DNA"/>
</dbReference>
<name>A0A4V4HF57_DENBC</name>